<evidence type="ECO:0000313" key="5">
    <source>
        <dbReference type="EMBL" id="KAK5043492.1"/>
    </source>
</evidence>
<evidence type="ECO:0000256" key="1">
    <source>
        <dbReference type="ARBA" id="ARBA00022723"/>
    </source>
</evidence>
<dbReference type="SUPFAM" id="SSF50129">
    <property type="entry name" value="GroES-like"/>
    <property type="match status" value="1"/>
</dbReference>
<dbReference type="CDD" id="cd08278">
    <property type="entry name" value="benzyl_alcohol_DH"/>
    <property type="match status" value="1"/>
</dbReference>
<dbReference type="InterPro" id="IPR013154">
    <property type="entry name" value="ADH-like_N"/>
</dbReference>
<comment type="caution">
    <text evidence="5">The sequence shown here is derived from an EMBL/GenBank/DDBJ whole genome shotgun (WGS) entry which is preliminary data.</text>
</comment>
<dbReference type="SMART" id="SM00829">
    <property type="entry name" value="PKS_ER"/>
    <property type="match status" value="1"/>
</dbReference>
<dbReference type="InterPro" id="IPR020843">
    <property type="entry name" value="ER"/>
</dbReference>
<dbReference type="SUPFAM" id="SSF51735">
    <property type="entry name" value="NAD(P)-binding Rossmann-fold domains"/>
    <property type="match status" value="1"/>
</dbReference>
<dbReference type="AlphaFoldDB" id="A0AAV9MRI4"/>
<proteinExistence type="predicted"/>
<keyword evidence="6" id="KW-1185">Reference proteome</keyword>
<dbReference type="Pfam" id="PF00107">
    <property type="entry name" value="ADH_zinc_N"/>
    <property type="match status" value="1"/>
</dbReference>
<gene>
    <name evidence="5" type="ORF">LTR84_011934</name>
</gene>
<dbReference type="GO" id="GO:0008270">
    <property type="term" value="F:zinc ion binding"/>
    <property type="evidence" value="ECO:0007669"/>
    <property type="project" value="TreeGrafter"/>
</dbReference>
<evidence type="ECO:0000313" key="6">
    <source>
        <dbReference type="Proteomes" id="UP001358417"/>
    </source>
</evidence>
<dbReference type="RefSeq" id="XP_064699880.1">
    <property type="nucleotide sequence ID" value="XM_064855461.1"/>
</dbReference>
<keyword evidence="1" id="KW-0479">Metal-binding</keyword>
<dbReference type="InterPro" id="IPR013149">
    <property type="entry name" value="ADH-like_C"/>
</dbReference>
<dbReference type="InterPro" id="IPR011032">
    <property type="entry name" value="GroES-like_sf"/>
</dbReference>
<organism evidence="5 6">
    <name type="scientific">Exophiala bonariae</name>
    <dbReference type="NCBI Taxonomy" id="1690606"/>
    <lineage>
        <taxon>Eukaryota</taxon>
        <taxon>Fungi</taxon>
        <taxon>Dikarya</taxon>
        <taxon>Ascomycota</taxon>
        <taxon>Pezizomycotina</taxon>
        <taxon>Eurotiomycetes</taxon>
        <taxon>Chaetothyriomycetidae</taxon>
        <taxon>Chaetothyriales</taxon>
        <taxon>Herpotrichiellaceae</taxon>
        <taxon>Exophiala</taxon>
    </lineage>
</organism>
<dbReference type="PANTHER" id="PTHR43880:SF12">
    <property type="entry name" value="ALCOHOL DEHYDROGENASE CLASS-3"/>
    <property type="match status" value="1"/>
</dbReference>
<name>A0AAV9MRI4_9EURO</name>
<evidence type="ECO:0000259" key="4">
    <source>
        <dbReference type="SMART" id="SM00829"/>
    </source>
</evidence>
<keyword evidence="3" id="KW-0520">NAD</keyword>
<sequence length="397" mass="42381">MLSATALIVEKTSSPFIVDAVELESLGATEVLVELKATGVCHTDVAVQRGSLPGAFPILLGHEGIHSQLHPVEDVAIELMILVGAGIVCTVGSKVRDVEPGDHVLLSYSFCKNCRSCREGQPYQCTQFFDRNFISENTDQSRTTTWNGTPIHASFFGQSSFCNPTIVQEACCVRVDKNYPLEILAPLGCGVQTGAGAVFNVVKPVENKVRSLVVFGIGGVGSAAIMAASVLHEDHPELLTTIIAVDRQQERLLLAKEIGATHIVNASNLNDTGIEIRRVTAGQGIDAAIDCTGSVPVINAMADALGAGGIAVSVGAPPAAARISIPVFPFINGCKRYQASNQGNSLSRNFLPLLADLYRQNRLPIDRLQKQYKPSEINKAVQDILDGTTIKPVIIWS</sequence>
<dbReference type="InterPro" id="IPR036291">
    <property type="entry name" value="NAD(P)-bd_dom_sf"/>
</dbReference>
<keyword evidence="2" id="KW-0862">Zinc</keyword>
<dbReference type="GeneID" id="89980083"/>
<feature type="domain" description="Enoyl reductase (ER)" evidence="4">
    <location>
        <begin position="11"/>
        <end position="394"/>
    </location>
</feature>
<dbReference type="Gene3D" id="3.90.180.10">
    <property type="entry name" value="Medium-chain alcohol dehydrogenases, catalytic domain"/>
    <property type="match status" value="2"/>
</dbReference>
<dbReference type="GO" id="GO:0005829">
    <property type="term" value="C:cytosol"/>
    <property type="evidence" value="ECO:0007669"/>
    <property type="project" value="TreeGrafter"/>
</dbReference>
<dbReference type="GO" id="GO:0051903">
    <property type="term" value="F:S-(hydroxymethyl)glutathione dehydrogenase [NAD(P)+] activity"/>
    <property type="evidence" value="ECO:0007669"/>
    <property type="project" value="TreeGrafter"/>
</dbReference>
<dbReference type="Gene3D" id="3.40.50.720">
    <property type="entry name" value="NAD(P)-binding Rossmann-like Domain"/>
    <property type="match status" value="1"/>
</dbReference>
<dbReference type="GO" id="GO:0046294">
    <property type="term" value="P:formaldehyde catabolic process"/>
    <property type="evidence" value="ECO:0007669"/>
    <property type="project" value="TreeGrafter"/>
</dbReference>
<dbReference type="EMBL" id="JAVRRD010000061">
    <property type="protein sequence ID" value="KAK5043492.1"/>
    <property type="molecule type" value="Genomic_DNA"/>
</dbReference>
<dbReference type="Proteomes" id="UP001358417">
    <property type="component" value="Unassembled WGS sequence"/>
</dbReference>
<dbReference type="PANTHER" id="PTHR43880">
    <property type="entry name" value="ALCOHOL DEHYDROGENASE"/>
    <property type="match status" value="1"/>
</dbReference>
<reference evidence="5 6" key="1">
    <citation type="submission" date="2023-08" db="EMBL/GenBank/DDBJ databases">
        <title>Black Yeasts Isolated from many extreme environments.</title>
        <authorList>
            <person name="Coleine C."/>
            <person name="Stajich J.E."/>
            <person name="Selbmann L."/>
        </authorList>
    </citation>
    <scope>NUCLEOTIDE SEQUENCE [LARGE SCALE GENOMIC DNA]</scope>
    <source>
        <strain evidence="5 6">CCFEE 5792</strain>
    </source>
</reference>
<protein>
    <recommendedName>
        <fullName evidence="4">Enoyl reductase (ER) domain-containing protein</fullName>
    </recommendedName>
</protein>
<dbReference type="Pfam" id="PF08240">
    <property type="entry name" value="ADH_N"/>
    <property type="match status" value="2"/>
</dbReference>
<evidence type="ECO:0000256" key="3">
    <source>
        <dbReference type="ARBA" id="ARBA00023027"/>
    </source>
</evidence>
<accession>A0AAV9MRI4</accession>
<evidence type="ECO:0000256" key="2">
    <source>
        <dbReference type="ARBA" id="ARBA00022833"/>
    </source>
</evidence>